<dbReference type="STRING" id="1449351.RISW2_07205"/>
<evidence type="ECO:0008006" key="4">
    <source>
        <dbReference type="Google" id="ProtNLM"/>
    </source>
</evidence>
<dbReference type="OrthoDB" id="495539at2"/>
<organism evidence="2 3">
    <name type="scientific">Roseivivax isoporae LMG 25204</name>
    <dbReference type="NCBI Taxonomy" id="1449351"/>
    <lineage>
        <taxon>Bacteria</taxon>
        <taxon>Pseudomonadati</taxon>
        <taxon>Pseudomonadota</taxon>
        <taxon>Alphaproteobacteria</taxon>
        <taxon>Rhodobacterales</taxon>
        <taxon>Roseobacteraceae</taxon>
        <taxon>Roseivivax</taxon>
    </lineage>
</organism>
<evidence type="ECO:0000313" key="3">
    <source>
        <dbReference type="Proteomes" id="UP000023430"/>
    </source>
</evidence>
<dbReference type="eggNOG" id="ENOG5032XR8">
    <property type="taxonomic scope" value="Bacteria"/>
</dbReference>
<accession>X7FD04</accession>
<feature type="chain" id="PRO_5004977734" description="Cyanovirin-N domain-containing protein" evidence="1">
    <location>
        <begin position="20"/>
        <end position="129"/>
    </location>
</feature>
<dbReference type="EMBL" id="JAME01000002">
    <property type="protein sequence ID" value="ETX30792.1"/>
    <property type="molecule type" value="Genomic_DNA"/>
</dbReference>
<keyword evidence="1" id="KW-0732">Signal</keyword>
<keyword evidence="3" id="KW-1185">Reference proteome</keyword>
<reference evidence="2 3" key="1">
    <citation type="submission" date="2014-01" db="EMBL/GenBank/DDBJ databases">
        <title>Roseivivax isoporae LMG 25204 Genome Sequencing.</title>
        <authorList>
            <person name="Lai Q."/>
            <person name="Li G."/>
            <person name="Shao Z."/>
        </authorList>
    </citation>
    <scope>NUCLEOTIDE SEQUENCE [LARGE SCALE GENOMIC DNA]</scope>
    <source>
        <strain evidence="2 3">LMG 25204</strain>
    </source>
</reference>
<evidence type="ECO:0000313" key="2">
    <source>
        <dbReference type="EMBL" id="ETX30792.1"/>
    </source>
</evidence>
<dbReference type="AlphaFoldDB" id="X7FD04"/>
<protein>
    <recommendedName>
        <fullName evidence="4">Cyanovirin-N domain-containing protein</fullName>
    </recommendedName>
</protein>
<sequence length="129" mass="13676">MRRFMTLAFLAAAPAPSLADGFGFRTPTGNIYCNGSMEGGALLDCVIVNHEGQTCPTGLELHVGMGERGPAHAQCVNGPKRLSTYTDVADYGVTGRFGAIACTSESTGFTCHNADGHGFFLSRRAQRIF</sequence>
<evidence type="ECO:0000256" key="1">
    <source>
        <dbReference type="SAM" id="SignalP"/>
    </source>
</evidence>
<dbReference type="RefSeq" id="WP_043765542.1">
    <property type="nucleotide sequence ID" value="NZ_JAME01000002.1"/>
</dbReference>
<proteinExistence type="predicted"/>
<gene>
    <name evidence="2" type="ORF">RISW2_07205</name>
</gene>
<dbReference type="Proteomes" id="UP000023430">
    <property type="component" value="Unassembled WGS sequence"/>
</dbReference>
<feature type="signal peptide" evidence="1">
    <location>
        <begin position="1"/>
        <end position="19"/>
    </location>
</feature>
<name>X7FD04_9RHOB</name>
<comment type="caution">
    <text evidence="2">The sequence shown here is derived from an EMBL/GenBank/DDBJ whole genome shotgun (WGS) entry which is preliminary data.</text>
</comment>